<dbReference type="AlphaFoldDB" id="A0A6G1H7Z4"/>
<sequence>MSLPAIIEFSQTPSENSVVKSRRPSPVGSPTHCYKPINSVEFRLWKRWSIQENQRVQLQLRLAQEALRQESLDHNPTSPSTWLKNIPHPAEEPKMSHSHSESSASNSSTIPSSTTSSASSSKDTGPSMPSHAAPLVPASDPLVPTSDPSGPPSTPTPAFVTPPSRLSAISVAEPTVKKPKKWYDQLSSAPDEPTSTKLAFKIAGGSGRGIPVDDDNLPHVLATLLSLMPDVPLESDKTVNYSVVPRAETGCWVAKNRRRNGEAAGKTSAVPVANEDGSTGPVGGAVAATSTPVVAGKKGDIRFRVKLVPKAGKA</sequence>
<name>A0A6G1H7Z4_9PEZI</name>
<feature type="region of interest" description="Disordered" evidence="1">
    <location>
        <begin position="71"/>
        <end position="165"/>
    </location>
</feature>
<reference evidence="2" key="1">
    <citation type="journal article" date="2020" name="Stud. Mycol.">
        <title>101 Dothideomycetes genomes: a test case for predicting lifestyles and emergence of pathogens.</title>
        <authorList>
            <person name="Haridas S."/>
            <person name="Albert R."/>
            <person name="Binder M."/>
            <person name="Bloem J."/>
            <person name="Labutti K."/>
            <person name="Salamov A."/>
            <person name="Andreopoulos B."/>
            <person name="Baker S."/>
            <person name="Barry K."/>
            <person name="Bills G."/>
            <person name="Bluhm B."/>
            <person name="Cannon C."/>
            <person name="Castanera R."/>
            <person name="Culley D."/>
            <person name="Daum C."/>
            <person name="Ezra D."/>
            <person name="Gonzalez J."/>
            <person name="Henrissat B."/>
            <person name="Kuo A."/>
            <person name="Liang C."/>
            <person name="Lipzen A."/>
            <person name="Lutzoni F."/>
            <person name="Magnuson J."/>
            <person name="Mondo S."/>
            <person name="Nolan M."/>
            <person name="Ohm R."/>
            <person name="Pangilinan J."/>
            <person name="Park H.-J."/>
            <person name="Ramirez L."/>
            <person name="Alfaro M."/>
            <person name="Sun H."/>
            <person name="Tritt A."/>
            <person name="Yoshinaga Y."/>
            <person name="Zwiers L.-H."/>
            <person name="Turgeon B."/>
            <person name="Goodwin S."/>
            <person name="Spatafora J."/>
            <person name="Crous P."/>
            <person name="Grigoriev I."/>
        </authorList>
    </citation>
    <scope>NUCLEOTIDE SEQUENCE</scope>
    <source>
        <strain evidence="2">CBS 113979</strain>
    </source>
</reference>
<evidence type="ECO:0000313" key="3">
    <source>
        <dbReference type="Proteomes" id="UP000800041"/>
    </source>
</evidence>
<feature type="compositionally biased region" description="Basic and acidic residues" evidence="1">
    <location>
        <begin position="89"/>
        <end position="100"/>
    </location>
</feature>
<feature type="region of interest" description="Disordered" evidence="1">
    <location>
        <begin position="260"/>
        <end position="286"/>
    </location>
</feature>
<feature type="compositionally biased region" description="Low complexity" evidence="1">
    <location>
        <begin position="101"/>
        <end position="121"/>
    </location>
</feature>
<dbReference type="Proteomes" id="UP000800041">
    <property type="component" value="Unassembled WGS sequence"/>
</dbReference>
<feature type="compositionally biased region" description="Polar residues" evidence="1">
    <location>
        <begin position="74"/>
        <end position="83"/>
    </location>
</feature>
<keyword evidence="3" id="KW-1185">Reference proteome</keyword>
<evidence type="ECO:0000313" key="2">
    <source>
        <dbReference type="EMBL" id="KAF1989182.1"/>
    </source>
</evidence>
<evidence type="ECO:0000256" key="1">
    <source>
        <dbReference type="SAM" id="MobiDB-lite"/>
    </source>
</evidence>
<proteinExistence type="predicted"/>
<protein>
    <submittedName>
        <fullName evidence="2">Uncharacterized protein</fullName>
    </submittedName>
</protein>
<accession>A0A6G1H7Z4</accession>
<gene>
    <name evidence="2" type="ORF">K402DRAFT_16330</name>
</gene>
<organism evidence="2 3">
    <name type="scientific">Aulographum hederae CBS 113979</name>
    <dbReference type="NCBI Taxonomy" id="1176131"/>
    <lineage>
        <taxon>Eukaryota</taxon>
        <taxon>Fungi</taxon>
        <taxon>Dikarya</taxon>
        <taxon>Ascomycota</taxon>
        <taxon>Pezizomycotina</taxon>
        <taxon>Dothideomycetes</taxon>
        <taxon>Pleosporomycetidae</taxon>
        <taxon>Aulographales</taxon>
        <taxon>Aulographaceae</taxon>
    </lineage>
</organism>
<dbReference type="EMBL" id="ML977146">
    <property type="protein sequence ID" value="KAF1989182.1"/>
    <property type="molecule type" value="Genomic_DNA"/>
</dbReference>